<evidence type="ECO:0000256" key="8">
    <source>
        <dbReference type="ARBA" id="ARBA00023004"/>
    </source>
</evidence>
<protein>
    <submittedName>
        <fullName evidence="17">Hydroperoxide isomerase ALOXE3</fullName>
    </submittedName>
</protein>
<feature type="binding site" evidence="11">
    <location>
        <position position="20"/>
    </location>
    <ligand>
        <name>Ca(2+)</name>
        <dbReference type="ChEBI" id="CHEBI:29108"/>
        <label>1</label>
    </ligand>
</feature>
<dbReference type="Pfam" id="PF00305">
    <property type="entry name" value="Lipoxygenase"/>
    <property type="match status" value="1"/>
</dbReference>
<keyword evidence="4" id="KW-0963">Cytoplasm</keyword>
<comment type="subcellular location">
    <subcellularLocation>
        <location evidence="1">Cytoplasm</location>
    </subcellularLocation>
</comment>
<evidence type="ECO:0000256" key="3">
    <source>
        <dbReference type="ARBA" id="ARBA00009419"/>
    </source>
</evidence>
<evidence type="ECO:0000259" key="15">
    <source>
        <dbReference type="PROSITE" id="PS50095"/>
    </source>
</evidence>
<reference evidence="17 18" key="1">
    <citation type="submission" date="2019-07" db="EMBL/GenBank/DDBJ databases">
        <title>Chromosome genome assembly for large yellow croaker.</title>
        <authorList>
            <person name="Xiao S."/>
        </authorList>
    </citation>
    <scope>NUCLEOTIDE SEQUENCE [LARGE SCALE GENOMIC DNA]</scope>
    <source>
        <strain evidence="17">JMULYC20181020</strain>
        <tissue evidence="17">Muscle</tissue>
    </source>
</reference>
<comment type="similarity">
    <text evidence="3 14">Belongs to the lipoxygenase family.</text>
</comment>
<dbReference type="Gene3D" id="2.60.60.20">
    <property type="entry name" value="PLAT/LH2 domain"/>
    <property type="match status" value="1"/>
</dbReference>
<dbReference type="SUPFAM" id="SSF49723">
    <property type="entry name" value="Lipase/lipooxygenase domain (PLAT/LH2 domain)"/>
    <property type="match status" value="1"/>
</dbReference>
<dbReference type="GO" id="GO:0005737">
    <property type="term" value="C:cytoplasm"/>
    <property type="evidence" value="ECO:0007669"/>
    <property type="project" value="UniProtKB-SubCell"/>
</dbReference>
<dbReference type="PROSITE" id="PS50095">
    <property type="entry name" value="PLAT"/>
    <property type="match status" value="1"/>
</dbReference>
<evidence type="ECO:0000256" key="2">
    <source>
        <dbReference type="ARBA" id="ARBA00005189"/>
    </source>
</evidence>
<gene>
    <name evidence="17" type="ORF">D5F01_LYC13841</name>
</gene>
<evidence type="ECO:0000256" key="6">
    <source>
        <dbReference type="ARBA" id="ARBA00022964"/>
    </source>
</evidence>
<evidence type="ECO:0000256" key="7">
    <source>
        <dbReference type="ARBA" id="ARBA00023002"/>
    </source>
</evidence>
<organism evidence="17 18">
    <name type="scientific">Larimichthys crocea</name>
    <name type="common">Large yellow croaker</name>
    <name type="synonym">Pseudosciaena crocea</name>
    <dbReference type="NCBI Taxonomy" id="215358"/>
    <lineage>
        <taxon>Eukaryota</taxon>
        <taxon>Metazoa</taxon>
        <taxon>Chordata</taxon>
        <taxon>Craniata</taxon>
        <taxon>Vertebrata</taxon>
        <taxon>Euteleostomi</taxon>
        <taxon>Actinopterygii</taxon>
        <taxon>Neopterygii</taxon>
        <taxon>Teleostei</taxon>
        <taxon>Neoteleostei</taxon>
        <taxon>Acanthomorphata</taxon>
        <taxon>Eupercaria</taxon>
        <taxon>Sciaenidae</taxon>
        <taxon>Larimichthys</taxon>
    </lineage>
</organism>
<comment type="caution">
    <text evidence="13">Lacks conserved residue(s) required for the propagation of feature annotation.</text>
</comment>
<dbReference type="PROSITE" id="PS00081">
    <property type="entry name" value="LIPOXYGENASE_2"/>
    <property type="match status" value="1"/>
</dbReference>
<comment type="pathway">
    <text evidence="2">Lipid metabolism.</text>
</comment>
<keyword evidence="11" id="KW-0106">Calcium</keyword>
<evidence type="ECO:0000256" key="14">
    <source>
        <dbReference type="RuleBase" id="RU003974"/>
    </source>
</evidence>
<proteinExistence type="inferred from homology"/>
<feature type="binding site" evidence="10">
    <location>
        <position position="383"/>
    </location>
    <ligand>
        <name>Fe cation</name>
        <dbReference type="ChEBI" id="CHEBI:24875"/>
        <note>catalytic</note>
    </ligand>
</feature>
<dbReference type="InterPro" id="IPR036392">
    <property type="entry name" value="PLAT/LH2_dom_sf"/>
</dbReference>
<sequence>MASCEEFEVTVHTSPGPTCGTFNRLWLTLIGLQGETPPITVNKGDHHLLPGSMCPIRVKANSPLGCLVLIRLHLEAETGFPDLDWHCSRVEVCRLADRQAEEGGEGGTAPEDPEVQVFLCDRWLRTADGDVELRSGKLCLLKDEKEDTLKQQRLRQLQHQQKLIRWRKFLDGAPQCVDLNSMSELGPNLNYTHQSKSNNLHFLRGFVGRVEAWSFTELDTIFAHSGHQNKIARFVKTHWMEDWYFGYQCLNGCNPLLVRQTRILPPNLSITSDMIHPFLPEGSSLEQELQKGTVYLLNYEILDGVPANMVNGEQTYLCAPLCLLHLNQQGQLLPIAIQLQQTPGPQNPVFLPSDGCDWLLAKIWVHSADFQCHQLSSHYLRTHMLGEMCCVATLRQLPEIHPLHQLLMPHVRTSLQINIQARGSLLATNGVFDKAIGSGLEALPVVISQASKRICYRALCVPDDLIDRGVDKLPQCYYAQDALRIWDILYRFVVNWVNLYYIGDDDVQQDSELQHWITDINTHGFRQDAGLPQSLQTKAELSKFVTMIIFSCSALHAAVNFSQLDFSLWIPNCPASMRRPPPQVKGAVTEDDIISFLPDVSSSCRVLMVLALLSQPAINFVPLCHYTEAIFREDAHRQLVGEVQAELKALSDNITERNSKLELPYAYLCPEHIENSIAI</sequence>
<evidence type="ECO:0000256" key="13">
    <source>
        <dbReference type="PROSITE-ProRule" id="PRU00152"/>
    </source>
</evidence>
<evidence type="ECO:0000259" key="16">
    <source>
        <dbReference type="PROSITE" id="PS51393"/>
    </source>
</evidence>
<dbReference type="Proteomes" id="UP000424527">
    <property type="component" value="Unassembled WGS sequence"/>
</dbReference>
<comment type="cofactor">
    <cofactor evidence="10">
        <name>Fe cation</name>
        <dbReference type="ChEBI" id="CHEBI:24875"/>
    </cofactor>
    <text evidence="10">Binds 1 Fe cation per subunit.</text>
</comment>
<feature type="domain" description="Lipoxygenase" evidence="16">
    <location>
        <begin position="139"/>
        <end position="679"/>
    </location>
</feature>
<keyword evidence="5 10" id="KW-0479">Metal-binding</keyword>
<feature type="binding site" evidence="10">
    <location>
        <position position="679"/>
    </location>
    <ligand>
        <name>Fe cation</name>
        <dbReference type="ChEBI" id="CHEBI:24875"/>
        <note>catalytic</note>
    </ligand>
</feature>
<keyword evidence="6 14" id="KW-0223">Dioxygenase</keyword>
<evidence type="ECO:0000256" key="12">
    <source>
        <dbReference type="PIRSR" id="PIRSR601885-3"/>
    </source>
</evidence>
<feature type="binding site" evidence="11">
    <location>
        <position position="84"/>
    </location>
    <ligand>
        <name>Ca(2+)</name>
        <dbReference type="ChEBI" id="CHEBI:29108"/>
        <label>1</label>
    </ligand>
</feature>
<evidence type="ECO:0000256" key="4">
    <source>
        <dbReference type="ARBA" id="ARBA00022490"/>
    </source>
</evidence>
<accession>A0A6G0I8M9</accession>
<evidence type="ECO:0000256" key="11">
    <source>
        <dbReference type="PIRSR" id="PIRSR601885-2"/>
    </source>
</evidence>
<dbReference type="PANTHER" id="PTHR11771">
    <property type="entry name" value="LIPOXYGENASE"/>
    <property type="match status" value="1"/>
</dbReference>
<evidence type="ECO:0000256" key="5">
    <source>
        <dbReference type="ARBA" id="ARBA00022723"/>
    </source>
</evidence>
<dbReference type="PROSITE" id="PS00711">
    <property type="entry name" value="LIPOXYGENASE_1"/>
    <property type="match status" value="1"/>
</dbReference>
<dbReference type="InterPro" id="IPR001024">
    <property type="entry name" value="PLAT/LH2_dom"/>
</dbReference>
<keyword evidence="17" id="KW-0413">Isomerase</keyword>
<evidence type="ECO:0000256" key="1">
    <source>
        <dbReference type="ARBA" id="ARBA00004496"/>
    </source>
</evidence>
<dbReference type="PRINTS" id="PR00467">
    <property type="entry name" value="MAMLPOXGNASE"/>
</dbReference>
<dbReference type="InterPro" id="IPR020834">
    <property type="entry name" value="LipOase_CS"/>
</dbReference>
<dbReference type="InterPro" id="IPR020833">
    <property type="entry name" value="LipOase_Fe_BS"/>
</dbReference>
<dbReference type="GO" id="GO:0034440">
    <property type="term" value="P:lipid oxidation"/>
    <property type="evidence" value="ECO:0007669"/>
    <property type="project" value="InterPro"/>
</dbReference>
<dbReference type="InterPro" id="IPR001885">
    <property type="entry name" value="LipOase_mml"/>
</dbReference>
<dbReference type="EMBL" id="REGW02000013">
    <property type="protein sequence ID" value="KAE8287784.1"/>
    <property type="molecule type" value="Genomic_DNA"/>
</dbReference>
<evidence type="ECO:0000313" key="18">
    <source>
        <dbReference type="Proteomes" id="UP000424527"/>
    </source>
</evidence>
<keyword evidence="18" id="KW-1185">Reference proteome</keyword>
<dbReference type="SUPFAM" id="SSF48484">
    <property type="entry name" value="Lipoxigenase"/>
    <property type="match status" value="1"/>
</dbReference>
<keyword evidence="9" id="KW-0443">Lipid metabolism</keyword>
<dbReference type="InterPro" id="IPR013819">
    <property type="entry name" value="LipOase_C"/>
</dbReference>
<dbReference type="InterPro" id="IPR036226">
    <property type="entry name" value="LipOase_C_sf"/>
</dbReference>
<name>A0A6G0I8M9_LARCR</name>
<dbReference type="GO" id="GO:0016853">
    <property type="term" value="F:isomerase activity"/>
    <property type="evidence" value="ECO:0007669"/>
    <property type="project" value="UniProtKB-KW"/>
</dbReference>
<feature type="site" description="Essential for stabilizing binding to COTL1" evidence="12">
    <location>
        <position position="123"/>
    </location>
</feature>
<dbReference type="PROSITE" id="PS51393">
    <property type="entry name" value="LIPOXYGENASE_3"/>
    <property type="match status" value="1"/>
</dbReference>
<dbReference type="GO" id="GO:0005506">
    <property type="term" value="F:iron ion binding"/>
    <property type="evidence" value="ECO:0007669"/>
    <property type="project" value="InterPro"/>
</dbReference>
<feature type="binding site" evidence="10">
    <location>
        <position position="556"/>
    </location>
    <ligand>
        <name>Fe cation</name>
        <dbReference type="ChEBI" id="CHEBI:24875"/>
        <note>catalytic</note>
    </ligand>
</feature>
<comment type="caution">
    <text evidence="17">The sequence shown here is derived from an EMBL/GenBank/DDBJ whole genome shotgun (WGS) entry which is preliminary data.</text>
</comment>
<dbReference type="AlphaFoldDB" id="A0A6G0I8M9"/>
<keyword evidence="8 10" id="KW-0408">Iron</keyword>
<dbReference type="Gene3D" id="3.10.450.60">
    <property type="match status" value="1"/>
</dbReference>
<feature type="domain" description="PLAT" evidence="15">
    <location>
        <begin position="5"/>
        <end position="138"/>
    </location>
</feature>
<feature type="binding site" evidence="10">
    <location>
        <position position="378"/>
    </location>
    <ligand>
        <name>Fe cation</name>
        <dbReference type="ChEBI" id="CHEBI:24875"/>
        <note>catalytic</note>
    </ligand>
</feature>
<dbReference type="InterPro" id="IPR000907">
    <property type="entry name" value="LipOase"/>
</dbReference>
<dbReference type="PRINTS" id="PR00087">
    <property type="entry name" value="LIPOXYGENASE"/>
</dbReference>
<evidence type="ECO:0000256" key="9">
    <source>
        <dbReference type="ARBA" id="ARBA00023098"/>
    </source>
</evidence>
<dbReference type="Gene3D" id="1.20.245.10">
    <property type="entry name" value="Lipoxygenase-1, Domain 5"/>
    <property type="match status" value="1"/>
</dbReference>
<keyword evidence="7 14" id="KW-0560">Oxidoreductase</keyword>
<dbReference type="GO" id="GO:0016702">
    <property type="term" value="F:oxidoreductase activity, acting on single donors with incorporation of molecular oxygen, incorporation of two atoms of oxygen"/>
    <property type="evidence" value="ECO:0007669"/>
    <property type="project" value="InterPro"/>
</dbReference>
<evidence type="ECO:0000256" key="10">
    <source>
        <dbReference type="PIRSR" id="PIRSR601885-1"/>
    </source>
</evidence>
<evidence type="ECO:0000313" key="17">
    <source>
        <dbReference type="EMBL" id="KAE8287784.1"/>
    </source>
</evidence>